<comment type="caution">
    <text evidence="1">The sequence shown here is derived from an EMBL/GenBank/DDBJ whole genome shotgun (WGS) entry which is preliminary data.</text>
</comment>
<dbReference type="PRINTS" id="PR01950">
    <property type="entry name" value="LANCSUPER"/>
</dbReference>
<dbReference type="PRINTS" id="PR01955">
    <property type="entry name" value="LANCFRANKIA"/>
</dbReference>
<sequence length="405" mass="42183">MIDRNQAAATATSLATRLTIPARGELGQTAQSLADGAAGIALLHAERAHASAKHWESVQPWLTAATAGRVSVSMNSSLYGGAPAVAFALHTAAGQTRRYTTARTALDQAVATIAHRRVDAANARIGRGEPVRFTEYDVISGLTGIGAHLLAHAPGDDALGRILTYLVRLTTPINLDGEGLPGWWCSHDPSQGNAPEFAGGHANLGMAHGAAGPLALLALAARAGIRVDSQTDAINALCTFYDRWRQDTPNGPFWPQWINRADQRAARPTQPGPGRPSWCYGTPGIARALQLAGLATGDTTRQNFAEQALATCIADSARLAHLTEAGLCHGWAGLYQTVARAAADATTDTLSRHLPTLAASLLLSAPSTSGRAAGLLEGEAGIALVLHSVATGTPATGWDRCLLIH</sequence>
<dbReference type="InterPro" id="IPR033889">
    <property type="entry name" value="LanC"/>
</dbReference>
<organism evidence="1 2">
    <name type="scientific">Protofrankia coriariae</name>
    <dbReference type="NCBI Taxonomy" id="1562887"/>
    <lineage>
        <taxon>Bacteria</taxon>
        <taxon>Bacillati</taxon>
        <taxon>Actinomycetota</taxon>
        <taxon>Actinomycetes</taxon>
        <taxon>Frankiales</taxon>
        <taxon>Frankiaceae</taxon>
        <taxon>Protofrankia</taxon>
    </lineage>
</organism>
<dbReference type="InterPro" id="IPR007822">
    <property type="entry name" value="LANC-like"/>
</dbReference>
<evidence type="ECO:0000313" key="2">
    <source>
        <dbReference type="Proteomes" id="UP000035425"/>
    </source>
</evidence>
<reference evidence="1 2" key="1">
    <citation type="submission" date="2014-12" db="EMBL/GenBank/DDBJ databases">
        <title>Frankia sp. BMG5.1 draft genome.</title>
        <authorList>
            <person name="Gtari M."/>
            <person name="Ghodhbane-Gtari F."/>
            <person name="Nouioui I."/>
            <person name="Ktari A."/>
            <person name="Hezbri K."/>
            <person name="Mimouni W."/>
            <person name="Sbissi I."/>
            <person name="Ayari A."/>
            <person name="Yamanaka T."/>
            <person name="Normand P."/>
            <person name="Tisa L.S."/>
            <person name="Boudabous A."/>
        </authorList>
    </citation>
    <scope>NUCLEOTIDE SEQUENCE [LARGE SCALE GENOMIC DNA]</scope>
    <source>
        <strain evidence="1 2">BMG5.1</strain>
    </source>
</reference>
<dbReference type="EMBL" id="JWIO01000014">
    <property type="protein sequence ID" value="KLL11601.1"/>
    <property type="molecule type" value="Genomic_DNA"/>
</dbReference>
<dbReference type="SUPFAM" id="SSF158745">
    <property type="entry name" value="LanC-like"/>
    <property type="match status" value="1"/>
</dbReference>
<dbReference type="RefSeq" id="WP_047222965.1">
    <property type="nucleotide sequence ID" value="NZ_JWIO01000014.1"/>
</dbReference>
<dbReference type="Gene3D" id="1.50.10.20">
    <property type="match status" value="1"/>
</dbReference>
<dbReference type="Proteomes" id="UP000035425">
    <property type="component" value="Unassembled WGS sequence"/>
</dbReference>
<keyword evidence="2" id="KW-1185">Reference proteome</keyword>
<dbReference type="SMART" id="SM01260">
    <property type="entry name" value="LANC_like"/>
    <property type="match status" value="1"/>
</dbReference>
<dbReference type="Pfam" id="PF05147">
    <property type="entry name" value="LANC_like"/>
    <property type="match status" value="1"/>
</dbReference>
<evidence type="ECO:0000313" key="1">
    <source>
        <dbReference type="EMBL" id="KLL11601.1"/>
    </source>
</evidence>
<accession>A0ABR5F4D9</accession>
<gene>
    <name evidence="1" type="ORF">FrCorBMG51_11320</name>
</gene>
<dbReference type="CDD" id="cd04793">
    <property type="entry name" value="LanC"/>
    <property type="match status" value="1"/>
</dbReference>
<name>A0ABR5F4D9_9ACTN</name>
<proteinExistence type="predicted"/>
<protein>
    <submittedName>
        <fullName evidence="1">Lanthionine synthetase</fullName>
    </submittedName>
</protein>